<feature type="coiled-coil region" evidence="1">
    <location>
        <begin position="167"/>
        <end position="194"/>
    </location>
</feature>
<evidence type="ECO:0000313" key="4">
    <source>
        <dbReference type="EMBL" id="ADE36099.1"/>
    </source>
</evidence>
<feature type="domain" description="DUF5667" evidence="3">
    <location>
        <begin position="28"/>
        <end position="138"/>
    </location>
</feature>
<dbReference type="GeneID" id="8982721"/>
<protein>
    <recommendedName>
        <fullName evidence="3">DUF5667 domain-containing protein</fullName>
    </recommendedName>
</protein>
<evidence type="ECO:0000256" key="1">
    <source>
        <dbReference type="SAM" id="Coils"/>
    </source>
</evidence>
<reference evidence="4 5" key="1">
    <citation type="submission" date="2010-03" db="EMBL/GenBank/DDBJ databases">
        <title>The complete genome of Methanohalophilus mahii DSM 5219.</title>
        <authorList>
            <consortium name="US DOE Joint Genome Institute (JGI-PGF)"/>
            <person name="Lucas S."/>
            <person name="Copeland A."/>
            <person name="Lapidus A."/>
            <person name="Glavina del Rio T."/>
            <person name="Dalin E."/>
            <person name="Tice H."/>
            <person name="Bruce D."/>
            <person name="Goodwin L."/>
            <person name="Pitluck S."/>
            <person name="Kyrpides N."/>
            <person name="Mavromatis K."/>
            <person name="Ivanova N."/>
            <person name="Lykidis A."/>
            <person name="Saunders E."/>
            <person name="Brettin T."/>
            <person name="Detter J.C."/>
            <person name="Han C."/>
            <person name="Land M."/>
            <person name="Hauser L."/>
            <person name="Markowitz V."/>
            <person name="Cheng J.-F."/>
            <person name="Hugenholtz P."/>
            <person name="Woyke T."/>
            <person name="Wu D."/>
            <person name="Spring S."/>
            <person name="Schneider S."/>
            <person name="Schroeder M."/>
            <person name="Klenk H.-P."/>
            <person name="Eisen J.A."/>
        </authorList>
    </citation>
    <scope>NUCLEOTIDE SEQUENCE [LARGE SCALE GENOMIC DNA]</scope>
    <source>
        <strain evidence="5">ATCC 35705 / DSM 5219 / SLP</strain>
    </source>
</reference>
<name>D5EA98_METMS</name>
<keyword evidence="5" id="KW-1185">Reference proteome</keyword>
<dbReference type="EMBL" id="CP001994">
    <property type="protein sequence ID" value="ADE36099.1"/>
    <property type="molecule type" value="Genomic_DNA"/>
</dbReference>
<dbReference type="Proteomes" id="UP000001059">
    <property type="component" value="Chromosome"/>
</dbReference>
<accession>D5EA98</accession>
<gene>
    <name evidence="4" type="ordered locus">Mmah_0573</name>
</gene>
<organism evidence="4 5">
    <name type="scientific">Methanohalophilus mahii (strain ATCC 35705 / DSM 5219 / SLP)</name>
    <dbReference type="NCBI Taxonomy" id="547558"/>
    <lineage>
        <taxon>Archaea</taxon>
        <taxon>Methanobacteriati</taxon>
        <taxon>Methanobacteriota</taxon>
        <taxon>Stenosarchaea group</taxon>
        <taxon>Methanomicrobia</taxon>
        <taxon>Methanosarcinales</taxon>
        <taxon>Methanosarcinaceae</taxon>
        <taxon>Methanohalophilus</taxon>
    </lineage>
</organism>
<proteinExistence type="predicted"/>
<evidence type="ECO:0000313" key="5">
    <source>
        <dbReference type="Proteomes" id="UP000001059"/>
    </source>
</evidence>
<evidence type="ECO:0000256" key="2">
    <source>
        <dbReference type="SAM" id="MobiDB-lite"/>
    </source>
</evidence>
<dbReference type="OrthoDB" id="142553at2157"/>
<sequence length="318" mass="34747" precursor="true">MKKIILSVLLMFLLSGAVAAQTELPETGILPDSPFYGPKKVIERVGNVFTFGEEAKVDRALEHAELRLAEAEAMADKGKPEYIDDLTREYEENINKSTAIAASAQNSDDKEQLAERVSNATYQHIVVLDDLQERVPEQAKEKIADARERSIRGNQEALKALAQENPEKSAEIAMEVADNRLEKANESAENGDAEGVVEASEEYQKYARFGEEISDIAQEAGKDPSKANEIVAKATSLHLSVLEDVKQKVPEQARASIQDAIEQSEMGRESAKNELEERGISVPSISKDMNRSSGIDEEAGNNNEAANGTGSNTTVEDI</sequence>
<feature type="region of interest" description="Disordered" evidence="2">
    <location>
        <begin position="258"/>
        <end position="318"/>
    </location>
</feature>
<evidence type="ECO:0000259" key="3">
    <source>
        <dbReference type="Pfam" id="PF18915"/>
    </source>
</evidence>
<dbReference type="KEGG" id="mmh:Mmah_0573"/>
<dbReference type="Pfam" id="PF18915">
    <property type="entry name" value="DUF5667"/>
    <property type="match status" value="1"/>
</dbReference>
<feature type="compositionally biased region" description="Low complexity" evidence="2">
    <location>
        <begin position="300"/>
        <end position="318"/>
    </location>
</feature>
<keyword evidence="1" id="KW-0175">Coiled coil</keyword>
<dbReference type="AlphaFoldDB" id="D5EA98"/>
<dbReference type="STRING" id="547558.Mmah_0573"/>
<feature type="compositionally biased region" description="Basic and acidic residues" evidence="2">
    <location>
        <begin position="265"/>
        <end position="279"/>
    </location>
</feature>
<dbReference type="InterPro" id="IPR043725">
    <property type="entry name" value="DUF5667"/>
</dbReference>
<dbReference type="HOGENOM" id="CLU_873233_0_0_2"/>
<dbReference type="RefSeq" id="WP_013037042.1">
    <property type="nucleotide sequence ID" value="NC_014002.1"/>
</dbReference>